<dbReference type="OrthoDB" id="943510at2759"/>
<evidence type="ECO:0000256" key="2">
    <source>
        <dbReference type="ARBA" id="ARBA00022737"/>
    </source>
</evidence>
<comment type="similarity">
    <text evidence="1">Belongs to the PPR family. P subfamily.</text>
</comment>
<gene>
    <name evidence="3" type="ORF">HRI_004343000</name>
</gene>
<name>A0A9W7J243_HIBTR</name>
<dbReference type="Gene3D" id="1.25.40.10">
    <property type="entry name" value="Tetratricopeptide repeat domain"/>
    <property type="match status" value="1"/>
</dbReference>
<organism evidence="3 4">
    <name type="scientific">Hibiscus trionum</name>
    <name type="common">Flower of an hour</name>
    <dbReference type="NCBI Taxonomy" id="183268"/>
    <lineage>
        <taxon>Eukaryota</taxon>
        <taxon>Viridiplantae</taxon>
        <taxon>Streptophyta</taxon>
        <taxon>Embryophyta</taxon>
        <taxon>Tracheophyta</taxon>
        <taxon>Spermatophyta</taxon>
        <taxon>Magnoliopsida</taxon>
        <taxon>eudicotyledons</taxon>
        <taxon>Gunneridae</taxon>
        <taxon>Pentapetalae</taxon>
        <taxon>rosids</taxon>
        <taxon>malvids</taxon>
        <taxon>Malvales</taxon>
        <taxon>Malvaceae</taxon>
        <taxon>Malvoideae</taxon>
        <taxon>Hibiscus</taxon>
    </lineage>
</organism>
<dbReference type="PANTHER" id="PTHR47932:SF2">
    <property type="entry name" value="OS10G0484300 PROTEIN"/>
    <property type="match status" value="1"/>
</dbReference>
<evidence type="ECO:0000313" key="3">
    <source>
        <dbReference type="EMBL" id="GMJ06738.1"/>
    </source>
</evidence>
<reference evidence="3" key="1">
    <citation type="submission" date="2023-05" db="EMBL/GenBank/DDBJ databases">
        <title>Genome and transcriptome analyses reveal genes involved in the formation of fine ridges on petal epidermal cells in Hibiscus trionum.</title>
        <authorList>
            <person name="Koshimizu S."/>
            <person name="Masuda S."/>
            <person name="Ishii T."/>
            <person name="Shirasu K."/>
            <person name="Hoshino A."/>
            <person name="Arita M."/>
        </authorList>
    </citation>
    <scope>NUCLEOTIDE SEQUENCE</scope>
    <source>
        <strain evidence="3">Hamamatsu line</strain>
    </source>
</reference>
<dbReference type="EMBL" id="BSYR01000046">
    <property type="protein sequence ID" value="GMJ06738.1"/>
    <property type="molecule type" value="Genomic_DNA"/>
</dbReference>
<dbReference type="PANTHER" id="PTHR47932">
    <property type="entry name" value="ATPASE EXPRESSION PROTEIN 3"/>
    <property type="match status" value="1"/>
</dbReference>
<dbReference type="Proteomes" id="UP001165190">
    <property type="component" value="Unassembled WGS sequence"/>
</dbReference>
<comment type="caution">
    <text evidence="3">The sequence shown here is derived from an EMBL/GenBank/DDBJ whole genome shotgun (WGS) entry which is preliminary data.</text>
</comment>
<sequence>MRPSPSIDSFNHLLGAVSKMKHYAFVDAMCKQMLGCTEFQPDVFSMNIWLRCLFNLKKVDLGFSVFAMTIKLGLQPDPYTMNALFLGLIDEGIIVEAMRLFWKLLAKCYPYDQCTYGIIIKGLRRSGNFRFALVLLIK</sequence>
<keyword evidence="2" id="KW-0677">Repeat</keyword>
<evidence type="ECO:0000256" key="1">
    <source>
        <dbReference type="ARBA" id="ARBA00007626"/>
    </source>
</evidence>
<evidence type="ECO:0000313" key="4">
    <source>
        <dbReference type="Proteomes" id="UP001165190"/>
    </source>
</evidence>
<dbReference type="InterPro" id="IPR011990">
    <property type="entry name" value="TPR-like_helical_dom_sf"/>
</dbReference>
<protein>
    <submittedName>
        <fullName evidence="3">RNA processing factor 1</fullName>
    </submittedName>
</protein>
<dbReference type="AlphaFoldDB" id="A0A9W7J243"/>
<dbReference type="GO" id="GO:0003729">
    <property type="term" value="F:mRNA binding"/>
    <property type="evidence" value="ECO:0007669"/>
    <property type="project" value="TreeGrafter"/>
</dbReference>
<proteinExistence type="inferred from homology"/>
<accession>A0A9W7J243</accession>
<keyword evidence="4" id="KW-1185">Reference proteome</keyword>